<protein>
    <submittedName>
        <fullName evidence="1">11465_t:CDS:1</fullName>
    </submittedName>
</protein>
<feature type="non-terminal residue" evidence="1">
    <location>
        <position position="107"/>
    </location>
</feature>
<gene>
    <name evidence="1" type="ORF">DEBURN_LOCUS9375</name>
</gene>
<name>A0A9N9CF37_9GLOM</name>
<proteinExistence type="predicted"/>
<sequence length="107" mass="12262">EDQHNHERVKNIATLASSYRRFTSEMCDDIKLLAACGMRPGTIVKVLQHKNSEKYIHNKNVYNLVSSICCHQTHSKSNAGSMYLDLMIQWQENLTFHIDIITTAPTL</sequence>
<evidence type="ECO:0000313" key="1">
    <source>
        <dbReference type="EMBL" id="CAG8597882.1"/>
    </source>
</evidence>
<dbReference type="OrthoDB" id="2369556at2759"/>
<dbReference type="EMBL" id="CAJVPK010001768">
    <property type="protein sequence ID" value="CAG8597882.1"/>
    <property type="molecule type" value="Genomic_DNA"/>
</dbReference>
<comment type="caution">
    <text evidence="1">The sequence shown here is derived from an EMBL/GenBank/DDBJ whole genome shotgun (WGS) entry which is preliminary data.</text>
</comment>
<evidence type="ECO:0000313" key="2">
    <source>
        <dbReference type="Proteomes" id="UP000789706"/>
    </source>
</evidence>
<organism evidence="1 2">
    <name type="scientific">Diversispora eburnea</name>
    <dbReference type="NCBI Taxonomy" id="1213867"/>
    <lineage>
        <taxon>Eukaryota</taxon>
        <taxon>Fungi</taxon>
        <taxon>Fungi incertae sedis</taxon>
        <taxon>Mucoromycota</taxon>
        <taxon>Glomeromycotina</taxon>
        <taxon>Glomeromycetes</taxon>
        <taxon>Diversisporales</taxon>
        <taxon>Diversisporaceae</taxon>
        <taxon>Diversispora</taxon>
    </lineage>
</organism>
<accession>A0A9N9CF37</accession>
<reference evidence="1" key="1">
    <citation type="submission" date="2021-06" db="EMBL/GenBank/DDBJ databases">
        <authorList>
            <person name="Kallberg Y."/>
            <person name="Tangrot J."/>
            <person name="Rosling A."/>
        </authorList>
    </citation>
    <scope>NUCLEOTIDE SEQUENCE</scope>
    <source>
        <strain evidence="1">AZ414A</strain>
    </source>
</reference>
<keyword evidence="2" id="KW-1185">Reference proteome</keyword>
<dbReference type="AlphaFoldDB" id="A0A9N9CF37"/>
<dbReference type="Proteomes" id="UP000789706">
    <property type="component" value="Unassembled WGS sequence"/>
</dbReference>